<evidence type="ECO:0000259" key="1">
    <source>
        <dbReference type="Pfam" id="PF03205"/>
    </source>
</evidence>
<dbReference type="PANTHER" id="PTHR40072:SF1">
    <property type="entry name" value="MOLYBDOPTERIN-GUANINE DINUCLEOTIDE BIOSYNTHESIS ADAPTER PROTEIN"/>
    <property type="match status" value="1"/>
</dbReference>
<dbReference type="InterPro" id="IPR052539">
    <property type="entry name" value="MGD_biosynthesis_adapter"/>
</dbReference>
<dbReference type="EMBL" id="BAFN01000001">
    <property type="protein sequence ID" value="GAN31655.1"/>
    <property type="molecule type" value="Genomic_DNA"/>
</dbReference>
<keyword evidence="3" id="KW-1185">Reference proteome</keyword>
<protein>
    <submittedName>
        <fullName evidence="2">Molybdopterin-guanine dinucleotide biosynthesis protein</fullName>
    </submittedName>
</protein>
<gene>
    <name evidence="2" type="ORF">BROSI_A0156</name>
</gene>
<dbReference type="Proteomes" id="UP000032309">
    <property type="component" value="Unassembled WGS sequence"/>
</dbReference>
<sequence>MPKNIPVVSIIGKQNIGKTTLIGLIIPLLKRKGHRVGTIKYNIPSFEIDYEGKDTYRHYQAGADVVSISSPQKLATIKRVDRKPPSIKDIIETYYRDVDIVLVEGYKSWRYPYIEIQNNHQQMKSANKKYKNHLKITGTVKTDSHIPIFCKDDLNNIINFIESKMR</sequence>
<name>A0ABQ0JSF5_9BACT</name>
<organism evidence="2 3">
    <name type="scientific">Candidatus Brocadia sinica JPN1</name>
    <dbReference type="NCBI Taxonomy" id="1197129"/>
    <lineage>
        <taxon>Bacteria</taxon>
        <taxon>Pseudomonadati</taxon>
        <taxon>Planctomycetota</taxon>
        <taxon>Candidatus Brocadiia</taxon>
        <taxon>Candidatus Brocadiales</taxon>
        <taxon>Candidatus Brocadiaceae</taxon>
        <taxon>Candidatus Brocadia</taxon>
    </lineage>
</organism>
<dbReference type="NCBIfam" id="TIGR00176">
    <property type="entry name" value="mobB"/>
    <property type="match status" value="1"/>
</dbReference>
<dbReference type="RefSeq" id="WP_052561445.1">
    <property type="nucleotide sequence ID" value="NZ_BAFN01000001.1"/>
</dbReference>
<evidence type="ECO:0000313" key="3">
    <source>
        <dbReference type="Proteomes" id="UP000032309"/>
    </source>
</evidence>
<reference evidence="3" key="1">
    <citation type="journal article" date="2015" name="Genome Announc.">
        <title>Draft Genome Sequence of an Anaerobic Ammonium-Oxidizing Bacterium, "Candidatus Brocadia sinica".</title>
        <authorList>
            <person name="Oshiki M."/>
            <person name="Shinyako-Hata K."/>
            <person name="Satoh H."/>
            <person name="Okabe S."/>
        </authorList>
    </citation>
    <scope>NUCLEOTIDE SEQUENCE [LARGE SCALE GENOMIC DNA]</scope>
    <source>
        <strain evidence="3">JPN1</strain>
    </source>
</reference>
<dbReference type="Gene3D" id="3.40.50.300">
    <property type="entry name" value="P-loop containing nucleotide triphosphate hydrolases"/>
    <property type="match status" value="1"/>
</dbReference>
<dbReference type="InterPro" id="IPR027417">
    <property type="entry name" value="P-loop_NTPase"/>
</dbReference>
<feature type="domain" description="Molybdopterin-guanine dinucleotide biosynthesis protein B (MobB)" evidence="1">
    <location>
        <begin position="7"/>
        <end position="126"/>
    </location>
</feature>
<dbReference type="PANTHER" id="PTHR40072">
    <property type="entry name" value="MOLYBDOPTERIN-GUANINE DINUCLEOTIDE BIOSYNTHESIS ADAPTER PROTEIN-RELATED"/>
    <property type="match status" value="1"/>
</dbReference>
<dbReference type="SUPFAM" id="SSF52540">
    <property type="entry name" value="P-loop containing nucleoside triphosphate hydrolases"/>
    <property type="match status" value="1"/>
</dbReference>
<evidence type="ECO:0000313" key="2">
    <source>
        <dbReference type="EMBL" id="GAN31655.1"/>
    </source>
</evidence>
<dbReference type="InterPro" id="IPR004435">
    <property type="entry name" value="MobB_dom"/>
</dbReference>
<proteinExistence type="predicted"/>
<accession>A0ABQ0JSF5</accession>
<dbReference type="Pfam" id="PF03205">
    <property type="entry name" value="MobB"/>
    <property type="match status" value="1"/>
</dbReference>
<comment type="caution">
    <text evidence="2">The sequence shown here is derived from an EMBL/GenBank/DDBJ whole genome shotgun (WGS) entry which is preliminary data.</text>
</comment>